<dbReference type="Proteomes" id="UP000321523">
    <property type="component" value="Unassembled WGS sequence"/>
</dbReference>
<proteinExistence type="predicted"/>
<feature type="domain" description="Phosphate acetyl/butaryl transferase" evidence="3">
    <location>
        <begin position="236"/>
        <end position="448"/>
    </location>
</feature>
<evidence type="ECO:0000259" key="3">
    <source>
        <dbReference type="Pfam" id="PF01515"/>
    </source>
</evidence>
<dbReference type="InterPro" id="IPR050500">
    <property type="entry name" value="Phos_Acetyltrans/Butyryltrans"/>
</dbReference>
<dbReference type="AlphaFoldDB" id="A0A512DQY2"/>
<evidence type="ECO:0000313" key="4">
    <source>
        <dbReference type="EMBL" id="GEO38879.1"/>
    </source>
</evidence>
<reference evidence="4 5" key="1">
    <citation type="submission" date="2019-07" db="EMBL/GenBank/DDBJ databases">
        <title>Whole genome shotgun sequence of Skermanella aerolata NBRC 106429.</title>
        <authorList>
            <person name="Hosoyama A."/>
            <person name="Uohara A."/>
            <person name="Ohji S."/>
            <person name="Ichikawa N."/>
        </authorList>
    </citation>
    <scope>NUCLEOTIDE SEQUENCE [LARGE SCALE GENOMIC DNA]</scope>
    <source>
        <strain evidence="4 5">NBRC 106429</strain>
    </source>
</reference>
<evidence type="ECO:0000256" key="2">
    <source>
        <dbReference type="ARBA" id="ARBA00023315"/>
    </source>
</evidence>
<dbReference type="Pfam" id="PF01515">
    <property type="entry name" value="PTA_PTB"/>
    <property type="match status" value="1"/>
</dbReference>
<organism evidence="4 5">
    <name type="scientific">Skermanella aerolata</name>
    <dbReference type="NCBI Taxonomy" id="393310"/>
    <lineage>
        <taxon>Bacteria</taxon>
        <taxon>Pseudomonadati</taxon>
        <taxon>Pseudomonadota</taxon>
        <taxon>Alphaproteobacteria</taxon>
        <taxon>Rhodospirillales</taxon>
        <taxon>Azospirillaceae</taxon>
        <taxon>Skermanella</taxon>
    </lineage>
</organism>
<dbReference type="Gene3D" id="3.10.129.10">
    <property type="entry name" value="Hotdog Thioesterase"/>
    <property type="match status" value="1"/>
</dbReference>
<dbReference type="PANTHER" id="PTHR43356:SF2">
    <property type="entry name" value="PHOSPHATE ACETYLTRANSFERASE"/>
    <property type="match status" value="1"/>
</dbReference>
<dbReference type="InterPro" id="IPR002505">
    <property type="entry name" value="PTA_PTB"/>
</dbReference>
<keyword evidence="2" id="KW-0012">Acyltransferase</keyword>
<dbReference type="NCBIfam" id="NF008852">
    <property type="entry name" value="PRK11890.1"/>
    <property type="match status" value="1"/>
</dbReference>
<name>A0A512DQY2_9PROT</name>
<keyword evidence="1 4" id="KW-0808">Transferase</keyword>
<sequence length="473" mass="49991">MARNRTFNEISVGDTATIHRVCTANDLVIFAHASGNLNPLSLPHDKDLDGRTDPDTVAPSMWVGSQISAILGNSLPGAGTRYRSQTLNFHERVHVGDDLAITVTVTAKHEPGIVILDCTLTNQKGQLVADGIADVLAPTEHIDIPDAALPKLVVQRHEKFTRMIHACQTLPPLTTAVVYPTDRSSLGGAVLAAEARLIDPVLIGPGERIRALAAEMGVDISHYPLIEILQSEAAAAHSVELVHQGKVGAIMKGNLHSDELLHEVTKAGTGLRTNYRISHIFVMDVPGMDHLLLVSDAAINILPSLETKVDIVQNSIDLALALGISQPRVGILSALETVNPKIPSTIDAAVLSKMAERGQIKGGIVDGPLAMDNAVDLEAAKTKGIASLVAGRADVLIVPNLEAGNMLAKELTFIAHADAAGLVLGAQVPVILTSRADDEKSRLASCALAQLYQAYRKTGKALLDLNGVSGAQQ</sequence>
<comment type="caution">
    <text evidence="4">The sequence shown here is derived from an EMBL/GenBank/DDBJ whole genome shotgun (WGS) entry which is preliminary data.</text>
</comment>
<accession>A0A512DQY2</accession>
<dbReference type="PANTHER" id="PTHR43356">
    <property type="entry name" value="PHOSPHATE ACETYLTRANSFERASE"/>
    <property type="match status" value="1"/>
</dbReference>
<dbReference type="SUPFAM" id="SSF53659">
    <property type="entry name" value="Isocitrate/Isopropylmalate dehydrogenase-like"/>
    <property type="match status" value="1"/>
</dbReference>
<dbReference type="NCBIfam" id="NF006045">
    <property type="entry name" value="PRK08190.1"/>
    <property type="match status" value="1"/>
</dbReference>
<keyword evidence="5" id="KW-1185">Reference proteome</keyword>
<dbReference type="InterPro" id="IPR029069">
    <property type="entry name" value="HotDog_dom_sf"/>
</dbReference>
<dbReference type="RefSeq" id="WP_044429171.1">
    <property type="nucleotide sequence ID" value="NZ_BJYZ01000013.1"/>
</dbReference>
<dbReference type="SUPFAM" id="SSF54637">
    <property type="entry name" value="Thioesterase/thiol ester dehydrase-isomerase"/>
    <property type="match status" value="1"/>
</dbReference>
<dbReference type="OrthoDB" id="9800237at2"/>
<dbReference type="CDD" id="cd03449">
    <property type="entry name" value="R_hydratase"/>
    <property type="match status" value="1"/>
</dbReference>
<dbReference type="EMBL" id="BJYZ01000013">
    <property type="protein sequence ID" value="GEO38879.1"/>
    <property type="molecule type" value="Genomic_DNA"/>
</dbReference>
<evidence type="ECO:0000313" key="5">
    <source>
        <dbReference type="Proteomes" id="UP000321523"/>
    </source>
</evidence>
<protein>
    <submittedName>
        <fullName evidence="4">Bifunctional enoyl-CoA hydratase/phosphate acetyltransferase</fullName>
    </submittedName>
</protein>
<gene>
    <name evidence="4" type="ORF">SAE02_30270</name>
</gene>
<dbReference type="GO" id="GO:0016746">
    <property type="term" value="F:acyltransferase activity"/>
    <property type="evidence" value="ECO:0007669"/>
    <property type="project" value="UniProtKB-KW"/>
</dbReference>
<dbReference type="Gene3D" id="3.40.718.10">
    <property type="entry name" value="Isopropylmalate Dehydrogenase"/>
    <property type="match status" value="1"/>
</dbReference>
<evidence type="ECO:0000256" key="1">
    <source>
        <dbReference type="ARBA" id="ARBA00022679"/>
    </source>
</evidence>